<gene>
    <name evidence="1" type="ORF">SPARVUS_LOCUS11953684</name>
</gene>
<dbReference type="EMBL" id="CATNWA010016840">
    <property type="protein sequence ID" value="CAI9595830.1"/>
    <property type="molecule type" value="Genomic_DNA"/>
</dbReference>
<proteinExistence type="predicted"/>
<accession>A0ABN9FIA0</accession>
<reference evidence="1" key="1">
    <citation type="submission" date="2023-05" db="EMBL/GenBank/DDBJ databases">
        <authorList>
            <person name="Stuckert A."/>
        </authorList>
    </citation>
    <scope>NUCLEOTIDE SEQUENCE</scope>
</reference>
<sequence>MSKCRAYCNLAFLWHWCNKGFILTTRSCSSFLFMYRCIVPLTNNHFIFFQSSLYFS</sequence>
<comment type="caution">
    <text evidence="1">The sequence shown here is derived from an EMBL/GenBank/DDBJ whole genome shotgun (WGS) entry which is preliminary data.</text>
</comment>
<evidence type="ECO:0000313" key="2">
    <source>
        <dbReference type="Proteomes" id="UP001162483"/>
    </source>
</evidence>
<evidence type="ECO:0000313" key="1">
    <source>
        <dbReference type="EMBL" id="CAI9595830.1"/>
    </source>
</evidence>
<name>A0ABN9FIA0_9NEOB</name>
<protein>
    <submittedName>
        <fullName evidence="1">Uncharacterized protein</fullName>
    </submittedName>
</protein>
<keyword evidence="2" id="KW-1185">Reference proteome</keyword>
<organism evidence="1 2">
    <name type="scientific">Staurois parvus</name>
    <dbReference type="NCBI Taxonomy" id="386267"/>
    <lineage>
        <taxon>Eukaryota</taxon>
        <taxon>Metazoa</taxon>
        <taxon>Chordata</taxon>
        <taxon>Craniata</taxon>
        <taxon>Vertebrata</taxon>
        <taxon>Euteleostomi</taxon>
        <taxon>Amphibia</taxon>
        <taxon>Batrachia</taxon>
        <taxon>Anura</taxon>
        <taxon>Neobatrachia</taxon>
        <taxon>Ranoidea</taxon>
        <taxon>Ranidae</taxon>
        <taxon>Staurois</taxon>
    </lineage>
</organism>
<dbReference type="Proteomes" id="UP001162483">
    <property type="component" value="Unassembled WGS sequence"/>
</dbReference>